<dbReference type="AlphaFoldDB" id="A0A3Q8WRD3"/>
<evidence type="ECO:0000256" key="6">
    <source>
        <dbReference type="ARBA" id="ARBA00023098"/>
    </source>
</evidence>
<evidence type="ECO:0000259" key="9">
    <source>
        <dbReference type="Pfam" id="PF00135"/>
    </source>
</evidence>
<evidence type="ECO:0000313" key="10">
    <source>
        <dbReference type="EMBL" id="AZN28524.1"/>
    </source>
</evidence>
<reference evidence="11" key="1">
    <citation type="submission" date="2018-03" db="EMBL/GenBank/DDBJ databases">
        <authorList>
            <person name="Wang L."/>
            <person name="Duan X."/>
            <person name="Jiang Z."/>
            <person name="Yan Q."/>
        </authorList>
    </citation>
    <scope>NUCLEOTIDE SEQUENCE</scope>
    <source>
        <strain evidence="11">S168</strain>
    </source>
</reference>
<evidence type="ECO:0000256" key="1">
    <source>
        <dbReference type="ARBA" id="ARBA00004613"/>
    </source>
</evidence>
<evidence type="ECO:0000256" key="4">
    <source>
        <dbReference type="ARBA" id="ARBA00022729"/>
    </source>
</evidence>
<feature type="chain" id="PRO_5034125987" description="Carboxylic ester hydrolase" evidence="8">
    <location>
        <begin position="22"/>
        <end position="565"/>
    </location>
</feature>
<proteinExistence type="inferred from homology"/>
<dbReference type="InterPro" id="IPR050309">
    <property type="entry name" value="Type-B_Carboxylest/Lipase"/>
</dbReference>
<keyword evidence="5 8" id="KW-0378">Hydrolase</keyword>
<dbReference type="ESTHER" id="malci-McLipB">
    <property type="family name" value="Fungal_carboxylesterase_lipase"/>
</dbReference>
<dbReference type="Pfam" id="PF00135">
    <property type="entry name" value="COesterase"/>
    <property type="match status" value="1"/>
</dbReference>
<dbReference type="EC" id="3.1.1.-" evidence="8"/>
<dbReference type="EMBL" id="MH151894">
    <property type="protein sequence ID" value="AZN28546.1"/>
    <property type="molecule type" value="Genomic_DNA"/>
</dbReference>
<dbReference type="GO" id="GO:0016787">
    <property type="term" value="F:hydrolase activity"/>
    <property type="evidence" value="ECO:0007669"/>
    <property type="project" value="UniProtKB-KW"/>
</dbReference>
<keyword evidence="4 8" id="KW-0732">Signal</keyword>
<keyword evidence="6" id="KW-0443">Lipid metabolism</keyword>
<comment type="subcellular location">
    <subcellularLocation>
        <location evidence="1">Secreted</location>
    </subcellularLocation>
</comment>
<name>A0A3Q8WRD3_MALCI</name>
<dbReference type="SMR" id="A0A3Q8WRD3"/>
<evidence type="ECO:0000256" key="5">
    <source>
        <dbReference type="ARBA" id="ARBA00022801"/>
    </source>
</evidence>
<evidence type="ECO:0000313" key="11">
    <source>
        <dbReference type="EMBL" id="AZN28546.1"/>
    </source>
</evidence>
<keyword evidence="7" id="KW-0325">Glycoprotein</keyword>
<protein>
    <recommendedName>
        <fullName evidence="8">Carboxylic ester hydrolase</fullName>
        <ecNumber evidence="8">3.1.1.-</ecNumber>
    </recommendedName>
</protein>
<dbReference type="FunFam" id="3.40.50.1820:FF:000213">
    <property type="entry name" value="Carboxylic ester hydrolase"/>
    <property type="match status" value="1"/>
</dbReference>
<feature type="signal peptide" evidence="8">
    <location>
        <begin position="1"/>
        <end position="21"/>
    </location>
</feature>
<organism evidence="10">
    <name type="scientific">Malbranchea cinnamomea</name>
    <name type="common">Thermophilic fungus</name>
    <name type="synonym">Malbranchea sulfurea</name>
    <dbReference type="NCBI Taxonomy" id="5041"/>
    <lineage>
        <taxon>Eukaryota</taxon>
        <taxon>Fungi</taxon>
        <taxon>Dikarya</taxon>
        <taxon>Ascomycota</taxon>
        <taxon>Pezizomycotina</taxon>
        <taxon>Eurotiomycetes</taxon>
        <taxon>Eurotiomycetidae</taxon>
        <taxon>Onygenales</taxon>
        <taxon>Malbrancheaceae</taxon>
        <taxon>Malbranchea</taxon>
    </lineage>
</organism>
<dbReference type="SUPFAM" id="SSF53474">
    <property type="entry name" value="alpha/beta-Hydrolases"/>
    <property type="match status" value="1"/>
</dbReference>
<evidence type="ECO:0000256" key="2">
    <source>
        <dbReference type="ARBA" id="ARBA00005964"/>
    </source>
</evidence>
<dbReference type="GO" id="GO:0005576">
    <property type="term" value="C:extracellular region"/>
    <property type="evidence" value="ECO:0007669"/>
    <property type="project" value="UniProtKB-SubCell"/>
</dbReference>
<evidence type="ECO:0000256" key="8">
    <source>
        <dbReference type="RuleBase" id="RU361235"/>
    </source>
</evidence>
<dbReference type="GO" id="GO:0006629">
    <property type="term" value="P:lipid metabolic process"/>
    <property type="evidence" value="ECO:0007669"/>
    <property type="project" value="UniProtKB-KW"/>
</dbReference>
<reference evidence="10" key="2">
    <citation type="submission" date="2018-04" db="EMBL/GenBank/DDBJ databases">
        <authorList>
            <person name="Wang L."/>
            <person name="Jiang Z."/>
            <person name="Duan X."/>
            <person name="Yan Q."/>
        </authorList>
    </citation>
    <scope>NUCLEOTIDE SEQUENCE</scope>
    <source>
        <strain evidence="10">S168</strain>
    </source>
</reference>
<dbReference type="InterPro" id="IPR002018">
    <property type="entry name" value="CarbesteraseB"/>
</dbReference>
<comment type="similarity">
    <text evidence="2 8">Belongs to the type-B carboxylesterase/lipase family.</text>
</comment>
<accession>A0A3Q8WRD3</accession>
<dbReference type="PANTHER" id="PTHR11559">
    <property type="entry name" value="CARBOXYLESTERASE"/>
    <property type="match status" value="1"/>
</dbReference>
<dbReference type="InterPro" id="IPR019826">
    <property type="entry name" value="Carboxylesterase_B_AS"/>
</dbReference>
<feature type="domain" description="Carboxylesterase type B" evidence="9">
    <location>
        <begin position="43"/>
        <end position="540"/>
    </location>
</feature>
<evidence type="ECO:0000256" key="3">
    <source>
        <dbReference type="ARBA" id="ARBA00022525"/>
    </source>
</evidence>
<keyword evidence="3" id="KW-0964">Secreted</keyword>
<evidence type="ECO:0000256" key="7">
    <source>
        <dbReference type="ARBA" id="ARBA00023180"/>
    </source>
</evidence>
<dbReference type="Gene3D" id="3.40.50.1820">
    <property type="entry name" value="alpha/beta hydrolase"/>
    <property type="match status" value="1"/>
</dbReference>
<sequence length="565" mass="62162">MKSWTRAIATLVALSPLTVYAAPEKRAASPVVTIAHPEATIIGSSALSVETFNDIPFAAPPTGPLRLKPPKPLDGALGTVDATTLIPKSCPQFYFSIDQGAIPGDILGDLMNHPLLQKVTNAGEDCLYLNVQRPRGTKAGDKLPVLFWIYGGGFQLGSTQLYNGASLVQESMRQGKPIIFVAVNYRVGGFGFLPGAEVLADGSANLGLLDQRLGLQWVADNIEAFGGDPEKVTIWGESAGAISVASHMTMYDGDHTYKGKPLFRGAIMNSGSGIPTDPVDCPKAQAVYDSVVKYAGCDTASDTLECLRGLDYEEFLDAANAVPGILSYSSVALSYLPRPDGTAFTESPDLLIEKGKYAKVPFIIGDQEDEGTLFALFQPNITTRGQIVDYLSERFFHHADKATIKGLVDTYQTISIDGSPFRTGLLNNWYPQFKRLAAILGDLTFTITRRVVLDIINRVSPEVPSWSYLATYDYGTPIMGTFHGSDILQVFHGIWPNYAARTIRGYYFNFVYNLDPNDGKLPHWPRWSEKRQLAEFQAHRVRLLADNFRSDTYDYLVKNIKKFYY</sequence>
<dbReference type="EMBL" id="MH254885">
    <property type="protein sequence ID" value="AZN28524.1"/>
    <property type="molecule type" value="Genomic_DNA"/>
</dbReference>
<dbReference type="InterPro" id="IPR029058">
    <property type="entry name" value="AB_hydrolase_fold"/>
</dbReference>
<dbReference type="PROSITE" id="PS00122">
    <property type="entry name" value="CARBOXYLESTERASE_B_1"/>
    <property type="match status" value="1"/>
</dbReference>